<dbReference type="InterPro" id="IPR017455">
    <property type="entry name" value="Znf_FYVE-rel"/>
</dbReference>
<dbReference type="SMART" id="SM00064">
    <property type="entry name" value="FYVE"/>
    <property type="match status" value="1"/>
</dbReference>
<dbReference type="PANTHER" id="PTHR47219">
    <property type="entry name" value="RAB GTPASE-ACTIVATING PROTEIN 1-LIKE"/>
    <property type="match status" value="1"/>
</dbReference>
<dbReference type="InterPro" id="IPR035969">
    <property type="entry name" value="Rab-GAP_TBC_sf"/>
</dbReference>
<dbReference type="Gene3D" id="1.10.8.270">
    <property type="entry name" value="putative rabgap domain of human tbc1 domain family member 14 like domains"/>
    <property type="match status" value="1"/>
</dbReference>
<dbReference type="InterPro" id="IPR013083">
    <property type="entry name" value="Znf_RING/FYVE/PHD"/>
</dbReference>
<dbReference type="GO" id="GO:0005096">
    <property type="term" value="F:GTPase activator activity"/>
    <property type="evidence" value="ECO:0007669"/>
    <property type="project" value="TreeGrafter"/>
</dbReference>
<accession>A0A1V9Z0N7</accession>
<evidence type="ECO:0000259" key="7">
    <source>
        <dbReference type="PROSITE" id="PS50178"/>
    </source>
</evidence>
<dbReference type="Pfam" id="PF00566">
    <property type="entry name" value="RabGAP-TBC"/>
    <property type="match status" value="1"/>
</dbReference>
<dbReference type="PANTHER" id="PTHR47219:SF9">
    <property type="entry name" value="GTPASE ACTIVATING PROTEIN AND CENTROSOME-ASSOCIATED, ISOFORM B"/>
    <property type="match status" value="1"/>
</dbReference>
<feature type="coiled-coil region" evidence="5">
    <location>
        <begin position="234"/>
        <end position="272"/>
    </location>
</feature>
<dbReference type="Gene3D" id="3.30.40.10">
    <property type="entry name" value="Zinc/RING finger domain, C3HC4 (zinc finger)"/>
    <property type="match status" value="1"/>
</dbReference>
<comment type="caution">
    <text evidence="8">The sequence shown here is derived from an EMBL/GenBank/DDBJ whole genome shotgun (WGS) entry which is preliminary data.</text>
</comment>
<evidence type="ECO:0008006" key="10">
    <source>
        <dbReference type="Google" id="ProtNLM"/>
    </source>
</evidence>
<feature type="domain" description="Rab-GAP TBC" evidence="6">
    <location>
        <begin position="409"/>
        <end position="655"/>
    </location>
</feature>
<dbReference type="Gene3D" id="1.10.472.80">
    <property type="entry name" value="Ypt/Rab-GAP domain of gyp1p, domain 3"/>
    <property type="match status" value="1"/>
</dbReference>
<proteinExistence type="predicted"/>
<dbReference type="GO" id="GO:0031267">
    <property type="term" value="F:small GTPase binding"/>
    <property type="evidence" value="ECO:0007669"/>
    <property type="project" value="TreeGrafter"/>
</dbReference>
<evidence type="ECO:0000256" key="5">
    <source>
        <dbReference type="SAM" id="Coils"/>
    </source>
</evidence>
<evidence type="ECO:0000313" key="8">
    <source>
        <dbReference type="EMBL" id="OQR91545.1"/>
    </source>
</evidence>
<dbReference type="SUPFAM" id="SSF47923">
    <property type="entry name" value="Ypt/Rab-GAP domain of gyp1p"/>
    <property type="match status" value="2"/>
</dbReference>
<evidence type="ECO:0000256" key="3">
    <source>
        <dbReference type="ARBA" id="ARBA00022833"/>
    </source>
</evidence>
<dbReference type="InterPro" id="IPR011011">
    <property type="entry name" value="Znf_FYVE_PHD"/>
</dbReference>
<dbReference type="Pfam" id="PF01363">
    <property type="entry name" value="FYVE"/>
    <property type="match status" value="1"/>
</dbReference>
<dbReference type="GO" id="GO:0008270">
    <property type="term" value="F:zinc ion binding"/>
    <property type="evidence" value="ECO:0007669"/>
    <property type="project" value="UniProtKB-KW"/>
</dbReference>
<dbReference type="InterPro" id="IPR000306">
    <property type="entry name" value="Znf_FYVE"/>
</dbReference>
<evidence type="ECO:0000256" key="2">
    <source>
        <dbReference type="ARBA" id="ARBA00022771"/>
    </source>
</evidence>
<dbReference type="STRING" id="74557.A0A1V9Z0N7"/>
<keyword evidence="3" id="KW-0862">Zinc</keyword>
<evidence type="ECO:0000313" key="9">
    <source>
        <dbReference type="Proteomes" id="UP000243217"/>
    </source>
</evidence>
<keyword evidence="2 4" id="KW-0863">Zinc-finger</keyword>
<dbReference type="PROSITE" id="PS50086">
    <property type="entry name" value="TBC_RABGAP"/>
    <property type="match status" value="1"/>
</dbReference>
<dbReference type="OrthoDB" id="294251at2759"/>
<protein>
    <recommendedName>
        <fullName evidence="10">Rab-GAP TBC domain-containing protein</fullName>
    </recommendedName>
</protein>
<dbReference type="SUPFAM" id="SSF57903">
    <property type="entry name" value="FYVE/PHD zinc finger"/>
    <property type="match status" value="1"/>
</dbReference>
<gene>
    <name evidence="8" type="ORF">THRCLA_08950</name>
</gene>
<organism evidence="8 9">
    <name type="scientific">Thraustotheca clavata</name>
    <dbReference type="NCBI Taxonomy" id="74557"/>
    <lineage>
        <taxon>Eukaryota</taxon>
        <taxon>Sar</taxon>
        <taxon>Stramenopiles</taxon>
        <taxon>Oomycota</taxon>
        <taxon>Saprolegniomycetes</taxon>
        <taxon>Saprolegniales</taxon>
        <taxon>Achlyaceae</taxon>
        <taxon>Thraustotheca</taxon>
    </lineage>
</organism>
<dbReference type="SMART" id="SM00164">
    <property type="entry name" value="TBC"/>
    <property type="match status" value="1"/>
</dbReference>
<keyword evidence="5" id="KW-0175">Coiled coil</keyword>
<dbReference type="InterPro" id="IPR050302">
    <property type="entry name" value="Rab_GAP_TBC_domain"/>
</dbReference>
<dbReference type="Proteomes" id="UP000243217">
    <property type="component" value="Unassembled WGS sequence"/>
</dbReference>
<evidence type="ECO:0000256" key="1">
    <source>
        <dbReference type="ARBA" id="ARBA00022723"/>
    </source>
</evidence>
<evidence type="ECO:0000259" key="6">
    <source>
        <dbReference type="PROSITE" id="PS50086"/>
    </source>
</evidence>
<keyword evidence="1" id="KW-0479">Metal-binding</keyword>
<sequence length="767" mass="88385">MFTFEGIPINPYKEEDKDDISLKYHRALECISTIFNKYYNGSHRAVDPDVIQKLIAHEDVFYSIQCHIEQGPAAIYREKKQSEVREITSQVATPAHPSTKVWFAFCGGYLNTPGAIMREWDNLGEISANDAMQKYIQLVDCLLPGWDEQSEYPLARQDRFWRDDSMCADCSACHTPFTMQNRRHHCRMCFDIFCHDCSSQQIELLLSKGGVPRKARICNNCKVNIDNDQGLIHVRKLIKENRDIKEKIQNIAKNTESQATILTATLAKLRNEAIAKDCNMEKLDAIIDQKIGMSPLRRMEELRTPPAHKFKPSESVEASEQLRLAHRQLSMCLKVAEVRSKKTLEKLNISIAVYEEAIRHKNIRWHPIALYVIPFLSVFEIANLNQTCRTFYTFIKTEDLMRKSIMRQAFPACFRPQCWLSRICAHVETNKYICDLAEALTSTLSTEYDSDQPIQWYSIMPKSSPIWSEAYALILEKCGSIGSLEHDKQISADVSRTFGRSAVRKTKRFEKHNDPYEGIDREPKKDSLINVLRAFTSTNSTVGYCQGMNFLAAFLLSNVQWNEMQAFWLMTSLAATPMYDIIDMYKPGVPLLNLRFFQLHMLVKQLLPELHEHFEAEDFHVSMCASGWFMTLYTNFDTLPFDAVVRVMDGFVVYGWKIIFRVALALLQYLQSDILQSSFENIVDIFYNLDDSALILHPEYLLHCAMKIKVTNSMLKALQEEYDQEFPSNLPKSCEIGSPKNFKPQPSQLVLRMSCSDEKLDEICALS</sequence>
<evidence type="ECO:0000256" key="4">
    <source>
        <dbReference type="PROSITE-ProRule" id="PRU00091"/>
    </source>
</evidence>
<dbReference type="PROSITE" id="PS50178">
    <property type="entry name" value="ZF_FYVE"/>
    <property type="match status" value="1"/>
</dbReference>
<dbReference type="EMBL" id="JNBS01002409">
    <property type="protein sequence ID" value="OQR91545.1"/>
    <property type="molecule type" value="Genomic_DNA"/>
</dbReference>
<feature type="domain" description="FYVE-type" evidence="7">
    <location>
        <begin position="164"/>
        <end position="226"/>
    </location>
</feature>
<name>A0A1V9Z0N7_9STRA</name>
<keyword evidence="9" id="KW-1185">Reference proteome</keyword>
<reference evidence="8 9" key="1">
    <citation type="journal article" date="2014" name="Genome Biol. Evol.">
        <title>The secreted proteins of Achlya hypogyna and Thraustotheca clavata identify the ancestral oomycete secretome and reveal gene acquisitions by horizontal gene transfer.</title>
        <authorList>
            <person name="Misner I."/>
            <person name="Blouin N."/>
            <person name="Leonard G."/>
            <person name="Richards T.A."/>
            <person name="Lane C.E."/>
        </authorList>
    </citation>
    <scope>NUCLEOTIDE SEQUENCE [LARGE SCALE GENOMIC DNA]</scope>
    <source>
        <strain evidence="8 9">ATCC 34112</strain>
    </source>
</reference>
<dbReference type="AlphaFoldDB" id="A0A1V9Z0N7"/>
<dbReference type="InterPro" id="IPR000195">
    <property type="entry name" value="Rab-GAP-TBC_dom"/>
</dbReference>